<comment type="cofactor">
    <cofactor evidence="11 14">
        <name>Mg(2+)</name>
        <dbReference type="ChEBI" id="CHEBI:18420"/>
    </cofactor>
    <text evidence="11 14">Binds 1 Mg(2+) ion per subunit.</text>
</comment>
<evidence type="ECO:0000256" key="11">
    <source>
        <dbReference type="PIRNR" id="PIRNR016408"/>
    </source>
</evidence>
<dbReference type="Gene3D" id="3.40.120.10">
    <property type="entry name" value="Alpha-D-Glucose-1,6-Bisphosphate, subunit A, domain 3"/>
    <property type="match status" value="3"/>
</dbReference>
<dbReference type="InterPro" id="IPR016657">
    <property type="entry name" value="PAGM"/>
</dbReference>
<evidence type="ECO:0000256" key="3">
    <source>
        <dbReference type="ARBA" id="ARBA00010231"/>
    </source>
</evidence>
<dbReference type="KEGG" id="zju:107430430"/>
<evidence type="ECO:0000256" key="1">
    <source>
        <dbReference type="ARBA" id="ARBA00000558"/>
    </source>
</evidence>
<feature type="binding site" evidence="14">
    <location>
        <position position="290"/>
    </location>
    <ligand>
        <name>Mg(2+)</name>
        <dbReference type="ChEBI" id="CHEBI:18420"/>
    </ligand>
</feature>
<dbReference type="CDD" id="cd03086">
    <property type="entry name" value="PGM3"/>
    <property type="match status" value="1"/>
</dbReference>
<evidence type="ECO:0000256" key="6">
    <source>
        <dbReference type="ARBA" id="ARBA00022723"/>
    </source>
</evidence>
<dbReference type="Pfam" id="PF00408">
    <property type="entry name" value="PGM_PMM_IV"/>
    <property type="match status" value="1"/>
</dbReference>
<evidence type="ECO:0000256" key="13">
    <source>
        <dbReference type="PIRSR" id="PIRSR016408-2"/>
    </source>
</evidence>
<dbReference type="InterPro" id="IPR005844">
    <property type="entry name" value="A-D-PHexomutase_a/b/a-I"/>
</dbReference>
<evidence type="ECO:0000313" key="20">
    <source>
        <dbReference type="RefSeq" id="XP_015896749.3"/>
    </source>
</evidence>
<evidence type="ECO:0000256" key="4">
    <source>
        <dbReference type="ARBA" id="ARBA00012731"/>
    </source>
</evidence>
<feature type="domain" description="Phosphoacetylglucosamine mutase AMG1" evidence="18">
    <location>
        <begin position="182"/>
        <end position="293"/>
    </location>
</feature>
<dbReference type="PANTHER" id="PTHR45955:SF1">
    <property type="entry name" value="PHOSPHOACETYLGLUCOSAMINE MUTASE"/>
    <property type="match status" value="1"/>
</dbReference>
<comment type="function">
    <text evidence="11">Interconverts GlcNAc-6-P and GlcNAc-1-P.</text>
</comment>
<gene>
    <name evidence="20" type="primary">LOC107430430</name>
</gene>
<evidence type="ECO:0000259" key="17">
    <source>
        <dbReference type="Pfam" id="PF21404"/>
    </source>
</evidence>
<evidence type="ECO:0000256" key="14">
    <source>
        <dbReference type="PIRSR" id="PIRSR016408-3"/>
    </source>
</evidence>
<evidence type="ECO:0000256" key="8">
    <source>
        <dbReference type="ARBA" id="ARBA00023235"/>
    </source>
</evidence>
<dbReference type="InterPro" id="IPR005843">
    <property type="entry name" value="A-D-PHexomutase_C"/>
</dbReference>
<dbReference type="Gene3D" id="3.30.310.50">
    <property type="entry name" value="Alpha-D-phosphohexomutase, C-terminal domain"/>
    <property type="match status" value="1"/>
</dbReference>
<feature type="domain" description="Phosphoacetylglucosamine mutase AMG1" evidence="17">
    <location>
        <begin position="309"/>
        <end position="461"/>
    </location>
</feature>
<accession>A0A6P4AHF3</accession>
<dbReference type="GeneID" id="107430430"/>
<reference evidence="20" key="1">
    <citation type="submission" date="2025-08" db="UniProtKB">
        <authorList>
            <consortium name="RefSeq"/>
        </authorList>
    </citation>
    <scope>IDENTIFICATION</scope>
    <source>
        <tissue evidence="20">Seedling</tissue>
    </source>
</reference>
<keyword evidence="7 11" id="KW-0460">Magnesium</keyword>
<feature type="domain" description="Alpha-D-phosphohexomutase C-terminal" evidence="15">
    <location>
        <begin position="479"/>
        <end position="551"/>
    </location>
</feature>
<dbReference type="Pfam" id="PF21405">
    <property type="entry name" value="AMG1_II"/>
    <property type="match status" value="1"/>
</dbReference>
<feature type="binding site" evidence="13">
    <location>
        <begin position="522"/>
        <end position="526"/>
    </location>
    <ligand>
        <name>substrate</name>
    </ligand>
</feature>
<dbReference type="InterPro" id="IPR036900">
    <property type="entry name" value="A-D-PHexomutase_C_sf"/>
</dbReference>
<organism evidence="19 20">
    <name type="scientific">Ziziphus jujuba</name>
    <name type="common">Chinese jujube</name>
    <name type="synonym">Ziziphus sativa</name>
    <dbReference type="NCBI Taxonomy" id="326968"/>
    <lineage>
        <taxon>Eukaryota</taxon>
        <taxon>Viridiplantae</taxon>
        <taxon>Streptophyta</taxon>
        <taxon>Embryophyta</taxon>
        <taxon>Tracheophyta</taxon>
        <taxon>Spermatophyta</taxon>
        <taxon>Magnoliopsida</taxon>
        <taxon>eudicotyledons</taxon>
        <taxon>Gunneridae</taxon>
        <taxon>Pentapetalae</taxon>
        <taxon>rosids</taxon>
        <taxon>fabids</taxon>
        <taxon>Rosales</taxon>
        <taxon>Rhamnaceae</taxon>
        <taxon>Paliureae</taxon>
        <taxon>Ziziphus</taxon>
    </lineage>
</organism>
<feature type="binding site" evidence="13">
    <location>
        <begin position="391"/>
        <end position="393"/>
    </location>
    <ligand>
        <name>substrate</name>
    </ligand>
</feature>
<comment type="similarity">
    <text evidence="3 11">Belongs to the phosphohexose mutase family.</text>
</comment>
<evidence type="ECO:0000256" key="5">
    <source>
        <dbReference type="ARBA" id="ARBA00022553"/>
    </source>
</evidence>
<comment type="catalytic activity">
    <reaction evidence="1 11">
        <text>N-acetyl-alpha-D-glucosamine 1-phosphate = N-acetyl-D-glucosamine 6-phosphate</text>
        <dbReference type="Rhea" id="RHEA:23804"/>
        <dbReference type="ChEBI" id="CHEBI:57513"/>
        <dbReference type="ChEBI" id="CHEBI:57776"/>
        <dbReference type="EC" id="5.4.2.3"/>
    </reaction>
</comment>
<dbReference type="Proteomes" id="UP001652623">
    <property type="component" value="Chromosome 6"/>
</dbReference>
<evidence type="ECO:0000256" key="9">
    <source>
        <dbReference type="ARBA" id="ARBA00031926"/>
    </source>
</evidence>
<dbReference type="GO" id="GO:0046872">
    <property type="term" value="F:metal ion binding"/>
    <property type="evidence" value="ECO:0007669"/>
    <property type="project" value="UniProtKB-KW"/>
</dbReference>
<dbReference type="InterPro" id="IPR049023">
    <property type="entry name" value="AMG1_II"/>
</dbReference>
<keyword evidence="6 11" id="KW-0479">Metal-binding</keyword>
<evidence type="ECO:0000256" key="10">
    <source>
        <dbReference type="ARBA" id="ARBA00032065"/>
    </source>
</evidence>
<keyword evidence="5" id="KW-0597">Phosphoprotein</keyword>
<dbReference type="GO" id="GO:0005975">
    <property type="term" value="P:carbohydrate metabolic process"/>
    <property type="evidence" value="ECO:0007669"/>
    <property type="project" value="InterPro"/>
</dbReference>
<dbReference type="InterPro" id="IPR049022">
    <property type="entry name" value="AMG1_III"/>
</dbReference>
<name>A0A6P4AHF3_ZIZJJ</name>
<dbReference type="FunCoup" id="A0A6P4AHF3">
    <property type="interactions" value="3004"/>
</dbReference>
<dbReference type="Pfam" id="PF02878">
    <property type="entry name" value="PGM_PMM_I"/>
    <property type="match status" value="1"/>
</dbReference>
<dbReference type="SUPFAM" id="SSF55957">
    <property type="entry name" value="Phosphoglucomutase, C-terminal domain"/>
    <property type="match status" value="1"/>
</dbReference>
<feature type="binding site" evidence="14">
    <location>
        <position position="288"/>
    </location>
    <ligand>
        <name>Mg(2+)</name>
        <dbReference type="ChEBI" id="CHEBI:18420"/>
    </ligand>
</feature>
<evidence type="ECO:0000259" key="15">
    <source>
        <dbReference type="Pfam" id="PF00408"/>
    </source>
</evidence>
<dbReference type="RefSeq" id="XP_015896749.3">
    <property type="nucleotide sequence ID" value="XM_016041263.4"/>
</dbReference>
<dbReference type="Pfam" id="PF21404">
    <property type="entry name" value="AMG1_III"/>
    <property type="match status" value="1"/>
</dbReference>
<dbReference type="AlphaFoldDB" id="A0A6P4AHF3"/>
<keyword evidence="19" id="KW-1185">Reference proteome</keyword>
<evidence type="ECO:0000259" key="18">
    <source>
        <dbReference type="Pfam" id="PF21405"/>
    </source>
</evidence>
<dbReference type="InterPro" id="IPR016055">
    <property type="entry name" value="A-D-PHexomutase_a/b/a-I/II/III"/>
</dbReference>
<dbReference type="PANTHER" id="PTHR45955">
    <property type="entry name" value="PHOSPHOACETYLGLUCOSAMINE MUTASE"/>
    <property type="match status" value="1"/>
</dbReference>
<sequence>MKEEQRSLLLSTTSRFPPPPGVKLSYGTAGFRADAGVLKSTVYRVGILAALRALKSESVIGLMITASHNKVSDNGVKVSDPNGGMLSQDWEPFADALANAPTPEDLLRLVDELTANKGIALDGTTSLEILVARDTRPSGESLLEAAKLGIESVIGAVASDMGILTTPQLHWMVRARNNGEKASENDYLEQLSSSFKCLMDLIPSGNENNQVGDKLIVDGANGVGGEKLIVLKEMLKLKGLTIEVRNTGKEGGVLNEGVGADYVQKEKVVPNGFGSQDFGIRCASLDGDADRLVYFIVPSKSGNNIELVDGDKISSLFAVFIKEQLSILKKEGGAKLSEDYPCRIGVIQTAYANGASTDFLKQLGLEVVFTPTGVKYLHEKAAQYDIGIYFEANGHGTILFSEFFLLWLKTTNNELCSVAKGSEQQKAASRLLAVSRLINQAVGDALSGMLLVEATLQHMGWSINQWNELYRDLPSRQLKVKVANRTAVVTTNAETKVVKPPGIQEAINVETAKYPKGRCFIRPSGTEDVIRVYAEASTQDEADRLANSVANLVDRYLGVRSS</sequence>
<evidence type="ECO:0000256" key="2">
    <source>
        <dbReference type="ARBA" id="ARBA00004865"/>
    </source>
</evidence>
<dbReference type="InParanoid" id="A0A6P4AHF3"/>
<feature type="binding site" evidence="13">
    <location>
        <position position="531"/>
    </location>
    <ligand>
        <name>substrate</name>
    </ligand>
</feature>
<dbReference type="PIRSF" id="PIRSF016408">
    <property type="entry name" value="PAGM"/>
    <property type="match status" value="1"/>
</dbReference>
<dbReference type="EC" id="5.4.2.3" evidence="4 11"/>
<dbReference type="GO" id="GO:0006048">
    <property type="term" value="P:UDP-N-acetylglucosamine biosynthetic process"/>
    <property type="evidence" value="ECO:0007669"/>
    <property type="project" value="UniProtKB-UniRule"/>
</dbReference>
<proteinExistence type="inferred from homology"/>
<protein>
    <recommendedName>
        <fullName evidence="4 11">Phosphoacetylglucosamine mutase</fullName>
        <shortName evidence="11">PAGM</shortName>
        <ecNumber evidence="4 11">5.4.2.3</ecNumber>
    </recommendedName>
    <alternativeName>
        <fullName evidence="10 11">Acetylglucosamine phosphomutase</fullName>
    </alternativeName>
    <alternativeName>
        <fullName evidence="9 11">N-acetylglucosamine-phosphate mutase</fullName>
    </alternativeName>
</protein>
<evidence type="ECO:0000256" key="12">
    <source>
        <dbReference type="PIRSR" id="PIRSR016408-1"/>
    </source>
</evidence>
<evidence type="ECO:0000256" key="7">
    <source>
        <dbReference type="ARBA" id="ARBA00022842"/>
    </source>
</evidence>
<dbReference type="SUPFAM" id="SSF53738">
    <property type="entry name" value="Phosphoglucomutase, first 3 domains"/>
    <property type="match status" value="4"/>
</dbReference>
<feature type="domain" description="Alpha-D-phosphohexomutase alpha/beta/alpha" evidence="16">
    <location>
        <begin position="57"/>
        <end position="89"/>
    </location>
</feature>
<dbReference type="UniPathway" id="UPA00113">
    <property type="reaction ID" value="UER00530"/>
</dbReference>
<feature type="active site" description="Phosphoserine intermediate" evidence="12">
    <location>
        <position position="67"/>
    </location>
</feature>
<feature type="binding site" description="via phosphate group" evidence="14">
    <location>
        <position position="67"/>
    </location>
    <ligand>
        <name>Mg(2+)</name>
        <dbReference type="ChEBI" id="CHEBI:18420"/>
    </ligand>
</feature>
<feature type="binding site" evidence="14">
    <location>
        <position position="286"/>
    </location>
    <ligand>
        <name>Mg(2+)</name>
        <dbReference type="ChEBI" id="CHEBI:18420"/>
    </ligand>
</feature>
<comment type="pathway">
    <text evidence="2 11">Nucleotide-sugar biosynthesis; UDP-N-acetyl-alpha-D-glucosamine biosynthesis; N-acetyl-alpha-D-glucosamine 1-phosphate from alpha-D-glucosamine 6-phosphate (route I): step 2/2.</text>
</comment>
<keyword evidence="8 11" id="KW-0413">Isomerase</keyword>
<dbReference type="GO" id="GO:0004610">
    <property type="term" value="F:phosphoacetylglucosamine mutase activity"/>
    <property type="evidence" value="ECO:0007669"/>
    <property type="project" value="UniProtKB-UniRule"/>
</dbReference>
<evidence type="ECO:0000259" key="16">
    <source>
        <dbReference type="Pfam" id="PF02878"/>
    </source>
</evidence>
<evidence type="ECO:0000313" key="19">
    <source>
        <dbReference type="Proteomes" id="UP001652623"/>
    </source>
</evidence>